<dbReference type="PANTHER" id="PTHR32440:SF0">
    <property type="entry name" value="PHOSPHATASE DCR2-RELATED"/>
    <property type="match status" value="1"/>
</dbReference>
<dbReference type="InterPro" id="IPR011230">
    <property type="entry name" value="PAP14/16/28/29"/>
</dbReference>
<dbReference type="RefSeq" id="WP_183565795.1">
    <property type="nucleotide sequence ID" value="NZ_CBCSLB010000010.1"/>
</dbReference>
<proteinExistence type="predicted"/>
<dbReference type="EMBL" id="JACHXW010000011">
    <property type="protein sequence ID" value="MBB3153705.1"/>
    <property type="molecule type" value="Genomic_DNA"/>
</dbReference>
<reference evidence="2 3" key="1">
    <citation type="submission" date="2020-08" db="EMBL/GenBank/DDBJ databases">
        <title>Genomic Encyclopedia of Type Strains, Phase III (KMG-III): the genomes of soil and plant-associated and newly described type strains.</title>
        <authorList>
            <person name="Whitman W."/>
        </authorList>
    </citation>
    <scope>NUCLEOTIDE SEQUENCE [LARGE SCALE GENOMIC DNA]</scope>
    <source>
        <strain evidence="2 3">CECT 8234</strain>
    </source>
</reference>
<dbReference type="InterPro" id="IPR004843">
    <property type="entry name" value="Calcineurin-like_PHP"/>
</dbReference>
<dbReference type="GO" id="GO:0005737">
    <property type="term" value="C:cytoplasm"/>
    <property type="evidence" value="ECO:0007669"/>
    <property type="project" value="TreeGrafter"/>
</dbReference>
<dbReference type="InterPro" id="IPR029052">
    <property type="entry name" value="Metallo-depent_PP-like"/>
</dbReference>
<evidence type="ECO:0000259" key="1">
    <source>
        <dbReference type="Pfam" id="PF00149"/>
    </source>
</evidence>
<gene>
    <name evidence="2" type="ORF">FHS16_003780</name>
</gene>
<dbReference type="CDD" id="cd07383">
    <property type="entry name" value="MPP_Dcr2"/>
    <property type="match status" value="1"/>
</dbReference>
<dbReference type="GO" id="GO:0016788">
    <property type="term" value="F:hydrolase activity, acting on ester bonds"/>
    <property type="evidence" value="ECO:0007669"/>
    <property type="project" value="TreeGrafter"/>
</dbReference>
<dbReference type="Gene3D" id="3.60.21.10">
    <property type="match status" value="1"/>
</dbReference>
<comment type="caution">
    <text evidence="2">The sequence shown here is derived from an EMBL/GenBank/DDBJ whole genome shotgun (WGS) entry which is preliminary data.</text>
</comment>
<evidence type="ECO:0000313" key="2">
    <source>
        <dbReference type="EMBL" id="MBB3153705.1"/>
    </source>
</evidence>
<dbReference type="SUPFAM" id="SSF56300">
    <property type="entry name" value="Metallo-dependent phosphatases"/>
    <property type="match status" value="1"/>
</dbReference>
<sequence>MANDRELRFREDGTFTIVQFTDIHWQDGGELDLQSKAAMELVLDAEQPDFVMFTGDVIYTGKQSDGSCSCDDPRQALRDAVAAVEQRCVPWGIVFGNHDTENDITREELMDEVLKHAHAFAEPGPLDIHGTGNYVLPVLGADHDQAAALLYCLDSGAYSSLPRVPGYDWIQHDQVQWYLEMSRKWKARMQDGVLPSIAFFHIPLPEYKEAWDKEICYGNKYEEVCAAQTQAGFFSALLVQGDVTATFCGHDHTNDYWGEIYGIRLYYGRATGYNTYGKEGFPRGARVIRLTENERNVDSWLRLSDGTSVRDQPEHRPLNG</sequence>
<dbReference type="Pfam" id="PF00149">
    <property type="entry name" value="Metallophos"/>
    <property type="match status" value="1"/>
</dbReference>
<dbReference type="PANTHER" id="PTHR32440">
    <property type="entry name" value="PHOSPHATASE DCR2-RELATED-RELATED"/>
    <property type="match status" value="1"/>
</dbReference>
<feature type="domain" description="Calcineurin-like phosphoesterase" evidence="1">
    <location>
        <begin position="16"/>
        <end position="253"/>
    </location>
</feature>
<organism evidence="2 3">
    <name type="scientific">Paenibacillus endophyticus</name>
    <dbReference type="NCBI Taxonomy" id="1294268"/>
    <lineage>
        <taxon>Bacteria</taxon>
        <taxon>Bacillati</taxon>
        <taxon>Bacillota</taxon>
        <taxon>Bacilli</taxon>
        <taxon>Bacillales</taxon>
        <taxon>Paenibacillaceae</taxon>
        <taxon>Paenibacillus</taxon>
    </lineage>
</organism>
<name>A0A7W5CAI1_9BACL</name>
<dbReference type="Proteomes" id="UP000518605">
    <property type="component" value="Unassembled WGS sequence"/>
</dbReference>
<protein>
    <submittedName>
        <fullName evidence="2">3',5'-cyclic AMP phosphodiesterase CpdA</fullName>
    </submittedName>
</protein>
<dbReference type="PIRSF" id="PIRSF030250">
    <property type="entry name" value="Ptase_At2g46880"/>
    <property type="match status" value="1"/>
</dbReference>
<evidence type="ECO:0000313" key="3">
    <source>
        <dbReference type="Proteomes" id="UP000518605"/>
    </source>
</evidence>
<accession>A0A7W5CAI1</accession>
<keyword evidence="3" id="KW-1185">Reference proteome</keyword>
<dbReference type="AlphaFoldDB" id="A0A7W5CAI1"/>